<dbReference type="InterPro" id="IPR028098">
    <property type="entry name" value="Glyco_trans_4-like_N"/>
</dbReference>
<evidence type="ECO:0000313" key="4">
    <source>
        <dbReference type="Proteomes" id="UP000280307"/>
    </source>
</evidence>
<dbReference type="InterPro" id="IPR001296">
    <property type="entry name" value="Glyco_trans_1"/>
</dbReference>
<accession>A0A426TV01</accession>
<dbReference type="Pfam" id="PF13579">
    <property type="entry name" value="Glyco_trans_4_4"/>
    <property type="match status" value="1"/>
</dbReference>
<sequence length="428" mass="46698">MHILYCIPRYDSAAMGNRIHTELLAAWRQHHNVTAEVLALAAGQRTLTTNVEEGVVVHRLPVSANWPLKLANRMGNLVLPYPYLAGAVWHFRRFVATRRYDLIHSETAFPLGLVAALVPPTQRPPLAVTLPGADIMAEPEFDYGYGRFRTVRWLLPWIFGQAAVLRADSPQLAELAVRLGATARKVVAIPYNITVDSFPPPGDRHELRRNSRAQMVARHRLDPERPIIVSINRLHPFKGIAYLVDAMPIVRRAGLAPQLLIVGPSRTTPRFGDYGDYLAQRAAKHGVSADVHLVGGVPHHETMHYMAAADLAVVPSVAESFSRVVLEAAAVGTPPIVTRTTGVSDYIAAADAGRVVDPRSGASLAEAIIELLRDHAAWQACSERAFALAPQFSSQRIAEQLVELYTSVLRAGGGGAGEAQPIRMNVSP</sequence>
<gene>
    <name evidence="3" type="ORF">EI684_16365</name>
</gene>
<dbReference type="EMBL" id="RSAS01000662">
    <property type="protein sequence ID" value="RRR69169.1"/>
    <property type="molecule type" value="Genomic_DNA"/>
</dbReference>
<dbReference type="PANTHER" id="PTHR12526">
    <property type="entry name" value="GLYCOSYLTRANSFERASE"/>
    <property type="match status" value="1"/>
</dbReference>
<protein>
    <submittedName>
        <fullName evidence="3">Glycosyltransferase family 4 protein</fullName>
    </submittedName>
</protein>
<dbReference type="Pfam" id="PF00534">
    <property type="entry name" value="Glycos_transf_1"/>
    <property type="match status" value="1"/>
</dbReference>
<comment type="caution">
    <text evidence="3">The sequence shown here is derived from an EMBL/GenBank/DDBJ whole genome shotgun (WGS) entry which is preliminary data.</text>
</comment>
<dbReference type="AlphaFoldDB" id="A0A426TV01"/>
<evidence type="ECO:0000259" key="2">
    <source>
        <dbReference type="Pfam" id="PF13579"/>
    </source>
</evidence>
<proteinExistence type="predicted"/>
<evidence type="ECO:0000259" key="1">
    <source>
        <dbReference type="Pfam" id="PF00534"/>
    </source>
</evidence>
<dbReference type="GO" id="GO:0016757">
    <property type="term" value="F:glycosyltransferase activity"/>
    <property type="evidence" value="ECO:0007669"/>
    <property type="project" value="InterPro"/>
</dbReference>
<dbReference type="SUPFAM" id="SSF53756">
    <property type="entry name" value="UDP-Glycosyltransferase/glycogen phosphorylase"/>
    <property type="match status" value="1"/>
</dbReference>
<dbReference type="PANTHER" id="PTHR12526:SF638">
    <property type="entry name" value="SPORE COAT PROTEIN SA"/>
    <property type="match status" value="1"/>
</dbReference>
<feature type="domain" description="Glycosyl transferase family 1" evidence="1">
    <location>
        <begin position="216"/>
        <end position="385"/>
    </location>
</feature>
<feature type="domain" description="Glycosyltransferase subfamily 4-like N-terminal" evidence="2">
    <location>
        <begin position="20"/>
        <end position="191"/>
    </location>
</feature>
<evidence type="ECO:0000313" key="3">
    <source>
        <dbReference type="EMBL" id="RRR69169.1"/>
    </source>
</evidence>
<keyword evidence="3" id="KW-0808">Transferase</keyword>
<reference evidence="3 4" key="1">
    <citation type="submission" date="2018-12" db="EMBL/GenBank/DDBJ databases">
        <title>Genome Sequence of Candidatus Viridilinea halotolerans isolated from saline sulfide-rich spring.</title>
        <authorList>
            <person name="Grouzdev D.S."/>
            <person name="Burganskaya E.I."/>
            <person name="Krutkina M.S."/>
            <person name="Sukhacheva M.V."/>
            <person name="Gorlenko V.M."/>
        </authorList>
    </citation>
    <scope>NUCLEOTIDE SEQUENCE [LARGE SCALE GENOMIC DNA]</scope>
    <source>
        <strain evidence="3">Chok-6</strain>
    </source>
</reference>
<organism evidence="3 4">
    <name type="scientific">Candidatus Viridilinea halotolerans</name>
    <dbReference type="NCBI Taxonomy" id="2491704"/>
    <lineage>
        <taxon>Bacteria</taxon>
        <taxon>Bacillati</taxon>
        <taxon>Chloroflexota</taxon>
        <taxon>Chloroflexia</taxon>
        <taxon>Chloroflexales</taxon>
        <taxon>Chloroflexineae</taxon>
        <taxon>Oscillochloridaceae</taxon>
        <taxon>Candidatus Viridilinea</taxon>
    </lineage>
</organism>
<name>A0A426TV01_9CHLR</name>
<dbReference type="Gene3D" id="3.40.50.2000">
    <property type="entry name" value="Glycogen Phosphorylase B"/>
    <property type="match status" value="2"/>
</dbReference>
<dbReference type="CDD" id="cd03801">
    <property type="entry name" value="GT4_PimA-like"/>
    <property type="match status" value="1"/>
</dbReference>
<dbReference type="Proteomes" id="UP000280307">
    <property type="component" value="Unassembled WGS sequence"/>
</dbReference>